<dbReference type="InterPro" id="IPR003903">
    <property type="entry name" value="UIM_dom"/>
</dbReference>
<evidence type="ECO:0000313" key="4">
    <source>
        <dbReference type="Proteomes" id="UP000239899"/>
    </source>
</evidence>
<feature type="domain" description="Serine aminopeptidase S33" evidence="2">
    <location>
        <begin position="82"/>
        <end position="212"/>
    </location>
</feature>
<evidence type="ECO:0000256" key="1">
    <source>
        <dbReference type="SAM" id="MobiDB-lite"/>
    </source>
</evidence>
<feature type="region of interest" description="Disordered" evidence="1">
    <location>
        <begin position="561"/>
        <end position="625"/>
    </location>
</feature>
<gene>
    <name evidence="3" type="ORF">C2E21_7271</name>
</gene>
<feature type="region of interest" description="Disordered" evidence="1">
    <location>
        <begin position="335"/>
        <end position="386"/>
    </location>
</feature>
<reference evidence="3 4" key="1">
    <citation type="journal article" date="2018" name="Plant J.">
        <title>Genome sequences of Chlorella sorokiniana UTEX 1602 and Micractinium conductrix SAG 241.80: implications to maltose excretion by a green alga.</title>
        <authorList>
            <person name="Arriola M.B."/>
            <person name="Velmurugan N."/>
            <person name="Zhang Y."/>
            <person name="Plunkett M.H."/>
            <person name="Hondzo H."/>
            <person name="Barney B.M."/>
        </authorList>
    </citation>
    <scope>NUCLEOTIDE SEQUENCE [LARGE SCALE GENOMIC DNA]</scope>
    <source>
        <strain evidence="4">UTEX 1602</strain>
    </source>
</reference>
<feature type="compositionally biased region" description="Low complexity" evidence="1">
    <location>
        <begin position="561"/>
        <end position="584"/>
    </location>
</feature>
<organism evidence="3 4">
    <name type="scientific">Chlorella sorokiniana</name>
    <name type="common">Freshwater green alga</name>
    <dbReference type="NCBI Taxonomy" id="3076"/>
    <lineage>
        <taxon>Eukaryota</taxon>
        <taxon>Viridiplantae</taxon>
        <taxon>Chlorophyta</taxon>
        <taxon>core chlorophytes</taxon>
        <taxon>Trebouxiophyceae</taxon>
        <taxon>Chlorellales</taxon>
        <taxon>Chlorellaceae</taxon>
        <taxon>Chlorella clade</taxon>
        <taxon>Chlorella</taxon>
    </lineage>
</organism>
<accession>A0A2P6THK7</accession>
<dbReference type="OrthoDB" id="10249433at2759"/>
<dbReference type="SUPFAM" id="SSF53474">
    <property type="entry name" value="alpha/beta-Hydrolases"/>
    <property type="match status" value="1"/>
</dbReference>
<dbReference type="Proteomes" id="UP000239899">
    <property type="component" value="Unassembled WGS sequence"/>
</dbReference>
<dbReference type="PROSITE" id="PS50330">
    <property type="entry name" value="UIM"/>
    <property type="match status" value="2"/>
</dbReference>
<dbReference type="Gene3D" id="3.40.50.1820">
    <property type="entry name" value="alpha/beta hydrolase"/>
    <property type="match status" value="1"/>
</dbReference>
<keyword evidence="4" id="KW-1185">Reference proteome</keyword>
<dbReference type="SMART" id="SM00726">
    <property type="entry name" value="UIM"/>
    <property type="match status" value="2"/>
</dbReference>
<dbReference type="PANTHER" id="PTHR43358">
    <property type="entry name" value="ALPHA/BETA-HYDROLASE"/>
    <property type="match status" value="1"/>
</dbReference>
<dbReference type="PANTHER" id="PTHR43358:SF4">
    <property type="entry name" value="ALPHA_BETA HYDROLASE FOLD-1 DOMAIN-CONTAINING PROTEIN"/>
    <property type="match status" value="1"/>
</dbReference>
<proteinExistence type="predicted"/>
<evidence type="ECO:0000313" key="3">
    <source>
        <dbReference type="EMBL" id="PRW33772.1"/>
    </source>
</evidence>
<sequence>MSITGLWDQLVDAVCRPPRDDAYTDADLVGGRRAAFRLYNHKYYRQDVVLTNARGQQLQASHYRPCVTTSPDGRLPCVVYLHCNSGSRRDAEEILYHLLPKGITVFAFDFAGSGLSDGGYVTLGAHEVEDLEAVVAYLREEGSTSTIGLWGRSMGAVTALLFSQRDPSVAGMVLDSPFSRLVDLMLELATEQQLRIPRPFIKMALAMLKRSVKKRAGFSVDAVAPLDAVGSAFIPALFGHARDDTFVNKHHSERLFAAYAGDKNFISFDGDHNSMRDEFWYSSALIFLLHALRVPELVGPDIDLQALPPDALPHLHPRGNSIYVTASNNLSQEVADAEAEAAAAGSGASSPRSPSSAASPGRVLRPPWALRRHSGGSTGAEAAAAGGAGQGGAAAAAVAAHSPLQGGMGGLEALGEGAAEGQQLASVLGASSPLAAELEGLQISEEEALQRALELSLADVRQSGATAAEGVQQGQQQRAVGNGTPAALGAAGGAEQPAAGAAAADGTAEEAQHMHVRYNPAFASSGSEGRRNPLYGGTSGDGAPHSTDEEEAMLAAAIAASLADSQQQQQQEGAAAGTAEAPAPSYGQQGGSDATEAAAAGEEAVPNWQSAQAVADAHSGQEAAA</sequence>
<evidence type="ECO:0000259" key="2">
    <source>
        <dbReference type="Pfam" id="PF12146"/>
    </source>
</evidence>
<feature type="compositionally biased region" description="Low complexity" evidence="1">
    <location>
        <begin position="340"/>
        <end position="362"/>
    </location>
</feature>
<dbReference type="GO" id="GO:0016787">
    <property type="term" value="F:hydrolase activity"/>
    <property type="evidence" value="ECO:0007669"/>
    <property type="project" value="UniProtKB-KW"/>
</dbReference>
<dbReference type="STRING" id="3076.A0A2P6THK7"/>
<comment type="caution">
    <text evidence="3">The sequence shown here is derived from an EMBL/GenBank/DDBJ whole genome shotgun (WGS) entry which is preliminary data.</text>
</comment>
<dbReference type="AlphaFoldDB" id="A0A2P6THK7"/>
<protein>
    <submittedName>
        <fullName evidence="3">Alpha beta-hydrolase</fullName>
    </submittedName>
</protein>
<dbReference type="EMBL" id="LHPG02000015">
    <property type="protein sequence ID" value="PRW33772.1"/>
    <property type="molecule type" value="Genomic_DNA"/>
</dbReference>
<feature type="compositionally biased region" description="Low complexity" evidence="1">
    <location>
        <begin position="594"/>
        <end position="604"/>
    </location>
</feature>
<name>A0A2P6THK7_CHLSO</name>
<dbReference type="Pfam" id="PF12146">
    <property type="entry name" value="Hydrolase_4"/>
    <property type="match status" value="1"/>
</dbReference>
<dbReference type="InterPro" id="IPR022742">
    <property type="entry name" value="Hydrolase_4"/>
</dbReference>
<dbReference type="InterPro" id="IPR052920">
    <property type="entry name" value="DNA-binding_regulatory"/>
</dbReference>
<feature type="region of interest" description="Disordered" evidence="1">
    <location>
        <begin position="468"/>
        <end position="546"/>
    </location>
</feature>
<feature type="compositionally biased region" description="Low complexity" evidence="1">
    <location>
        <begin position="468"/>
        <end position="506"/>
    </location>
</feature>
<dbReference type="InterPro" id="IPR029058">
    <property type="entry name" value="AB_hydrolase_fold"/>
</dbReference>
<dbReference type="Gene3D" id="6.10.140.100">
    <property type="match status" value="1"/>
</dbReference>